<accession>A0ACC0LNL2</accession>
<comment type="caution">
    <text evidence="1">The sequence shown here is derived from an EMBL/GenBank/DDBJ whole genome shotgun (WGS) entry which is preliminary data.</text>
</comment>
<keyword evidence="2" id="KW-1185">Reference proteome</keyword>
<gene>
    <name evidence="1" type="ORF">RHMOL_Rhmol11G0037500</name>
</gene>
<reference evidence="1" key="1">
    <citation type="submission" date="2022-02" db="EMBL/GenBank/DDBJ databases">
        <title>Plant Genome Project.</title>
        <authorList>
            <person name="Zhang R.-G."/>
        </authorList>
    </citation>
    <scope>NUCLEOTIDE SEQUENCE</scope>
    <source>
        <strain evidence="1">AT1</strain>
    </source>
</reference>
<protein>
    <submittedName>
        <fullName evidence="1">Uncharacterized protein</fullName>
    </submittedName>
</protein>
<evidence type="ECO:0000313" key="2">
    <source>
        <dbReference type="Proteomes" id="UP001062846"/>
    </source>
</evidence>
<proteinExistence type="predicted"/>
<dbReference type="Proteomes" id="UP001062846">
    <property type="component" value="Chromosome 11"/>
</dbReference>
<evidence type="ECO:0000313" key="1">
    <source>
        <dbReference type="EMBL" id="KAI8530205.1"/>
    </source>
</evidence>
<name>A0ACC0LNL2_RHOML</name>
<organism evidence="1 2">
    <name type="scientific">Rhododendron molle</name>
    <name type="common">Chinese azalea</name>
    <name type="synonym">Azalea mollis</name>
    <dbReference type="NCBI Taxonomy" id="49168"/>
    <lineage>
        <taxon>Eukaryota</taxon>
        <taxon>Viridiplantae</taxon>
        <taxon>Streptophyta</taxon>
        <taxon>Embryophyta</taxon>
        <taxon>Tracheophyta</taxon>
        <taxon>Spermatophyta</taxon>
        <taxon>Magnoliopsida</taxon>
        <taxon>eudicotyledons</taxon>
        <taxon>Gunneridae</taxon>
        <taxon>Pentapetalae</taxon>
        <taxon>asterids</taxon>
        <taxon>Ericales</taxon>
        <taxon>Ericaceae</taxon>
        <taxon>Ericoideae</taxon>
        <taxon>Rhodoreae</taxon>
        <taxon>Rhododendron</taxon>
    </lineage>
</organism>
<sequence>MVWCLRESEGGGSPRYGYVDVQVDEDDDSYEYDLDSDTSDEDEDEVFYGSDYGLTDDDELFEQNVDRDVEFGGLNKKNTLSIDADYAAVIEDMADIESGIDDSFDELNSGHSSSDEERGSRKQERKYTVFNEKTEMDNPVSKVGMEFKTHDLFANGVKEYSIIHGKKIKFLKNDREKVRVKCQDGCDWLIYASYVPSDAVYRVKRIRSNPTWPSKSLAETIEKERTVKVSIQKVYRAMQMALELIQGSAEEQFQQLWGYVEEVRSSNLGTTIKMKVKLNTGSGNFAKFKRLYICWGALKKGFLEGCRPLIGLDGCHLKGPQGGILLTVYPFAYAVVDTYLRTYNNLINPINGRDLWPTTENPTLLPPNVKKRVGRPNKAGGSNVGSMAGAQGSGQIVRSGGGTMRNTSSGQCNGQTRQMNATSKQENTRRPKLAVKKTRKVNQSEGGSIVVSK</sequence>
<dbReference type="EMBL" id="CM046398">
    <property type="protein sequence ID" value="KAI8530205.1"/>
    <property type="molecule type" value="Genomic_DNA"/>
</dbReference>